<dbReference type="InterPro" id="IPR018109">
    <property type="entry name" value="Folylpolyglutamate_synth_CS"/>
</dbReference>
<keyword evidence="6" id="KW-0460">Magnesium</keyword>
<evidence type="ECO:0000256" key="1">
    <source>
        <dbReference type="ARBA" id="ARBA00008276"/>
    </source>
</evidence>
<dbReference type="GO" id="GO:0004326">
    <property type="term" value="F:tetrahydrofolylpolyglutamate synthase activity"/>
    <property type="evidence" value="ECO:0007669"/>
    <property type="project" value="InterPro"/>
</dbReference>
<dbReference type="AlphaFoldDB" id="A0AAN7CQ65"/>
<dbReference type="GO" id="GO:0046872">
    <property type="term" value="F:metal ion binding"/>
    <property type="evidence" value="ECO:0007669"/>
    <property type="project" value="UniProtKB-KW"/>
</dbReference>
<dbReference type="FunFam" id="3.40.1190.10:FF:000010">
    <property type="entry name" value="Dihydrofolate synthetase"/>
    <property type="match status" value="1"/>
</dbReference>
<dbReference type="InterPro" id="IPR001645">
    <property type="entry name" value="Folylpolyglutamate_synth"/>
</dbReference>
<dbReference type="NCBIfam" id="TIGR01499">
    <property type="entry name" value="folC"/>
    <property type="match status" value="1"/>
</dbReference>
<keyword evidence="2" id="KW-0436">Ligase</keyword>
<dbReference type="GO" id="GO:0005829">
    <property type="term" value="C:cytosol"/>
    <property type="evidence" value="ECO:0007669"/>
    <property type="project" value="TreeGrafter"/>
</dbReference>
<reference evidence="7" key="2">
    <citation type="submission" date="2023-05" db="EMBL/GenBank/DDBJ databases">
        <authorList>
            <consortium name="Lawrence Berkeley National Laboratory"/>
            <person name="Steindorff A."/>
            <person name="Hensen N."/>
            <person name="Bonometti L."/>
            <person name="Westerberg I."/>
            <person name="Brannstrom I.O."/>
            <person name="Guillou S."/>
            <person name="Cros-Aarteil S."/>
            <person name="Calhoun S."/>
            <person name="Haridas S."/>
            <person name="Kuo A."/>
            <person name="Mondo S."/>
            <person name="Pangilinan J."/>
            <person name="Riley R."/>
            <person name="Labutti K."/>
            <person name="Andreopoulos B."/>
            <person name="Lipzen A."/>
            <person name="Chen C."/>
            <person name="Yanf M."/>
            <person name="Daum C."/>
            <person name="Ng V."/>
            <person name="Clum A."/>
            <person name="Ohm R."/>
            <person name="Martin F."/>
            <person name="Silar P."/>
            <person name="Natvig D."/>
            <person name="Lalanne C."/>
            <person name="Gautier V."/>
            <person name="Ament-Velasquez S.L."/>
            <person name="Kruys A."/>
            <person name="Hutchinson M.I."/>
            <person name="Powell A.J."/>
            <person name="Barry K."/>
            <person name="Miller A.N."/>
            <person name="Grigoriev I.V."/>
            <person name="Debuchy R."/>
            <person name="Gladieux P."/>
            <person name="Thoren M.H."/>
            <person name="Johannesson H."/>
        </authorList>
    </citation>
    <scope>NUCLEOTIDE SEQUENCE</scope>
    <source>
        <strain evidence="7">CBS 359.72</strain>
    </source>
</reference>
<dbReference type="Proteomes" id="UP001303647">
    <property type="component" value="Unassembled WGS sequence"/>
</dbReference>
<evidence type="ECO:0000313" key="7">
    <source>
        <dbReference type="EMBL" id="KAK4246264.1"/>
    </source>
</evidence>
<dbReference type="GO" id="GO:0005739">
    <property type="term" value="C:mitochondrion"/>
    <property type="evidence" value="ECO:0007669"/>
    <property type="project" value="TreeGrafter"/>
</dbReference>
<keyword evidence="5" id="KW-0067">ATP-binding</keyword>
<comment type="caution">
    <text evidence="7">The sequence shown here is derived from an EMBL/GenBank/DDBJ whole genome shotgun (WGS) entry which is preliminary data.</text>
</comment>
<evidence type="ECO:0000256" key="4">
    <source>
        <dbReference type="ARBA" id="ARBA00022741"/>
    </source>
</evidence>
<dbReference type="InterPro" id="IPR036615">
    <property type="entry name" value="Mur_ligase_C_dom_sf"/>
</dbReference>
<reference evidence="7" key="1">
    <citation type="journal article" date="2023" name="Mol. Phylogenet. Evol.">
        <title>Genome-scale phylogeny and comparative genomics of the fungal order Sordariales.</title>
        <authorList>
            <person name="Hensen N."/>
            <person name="Bonometti L."/>
            <person name="Westerberg I."/>
            <person name="Brannstrom I.O."/>
            <person name="Guillou S."/>
            <person name="Cros-Aarteil S."/>
            <person name="Calhoun S."/>
            <person name="Haridas S."/>
            <person name="Kuo A."/>
            <person name="Mondo S."/>
            <person name="Pangilinan J."/>
            <person name="Riley R."/>
            <person name="LaButti K."/>
            <person name="Andreopoulos B."/>
            <person name="Lipzen A."/>
            <person name="Chen C."/>
            <person name="Yan M."/>
            <person name="Daum C."/>
            <person name="Ng V."/>
            <person name="Clum A."/>
            <person name="Steindorff A."/>
            <person name="Ohm R.A."/>
            <person name="Martin F."/>
            <person name="Silar P."/>
            <person name="Natvig D.O."/>
            <person name="Lalanne C."/>
            <person name="Gautier V."/>
            <person name="Ament-Velasquez S.L."/>
            <person name="Kruys A."/>
            <person name="Hutchinson M.I."/>
            <person name="Powell A.J."/>
            <person name="Barry K."/>
            <person name="Miller A.N."/>
            <person name="Grigoriev I.V."/>
            <person name="Debuchy R."/>
            <person name="Gladieux P."/>
            <person name="Hiltunen Thoren M."/>
            <person name="Johannesson H."/>
        </authorList>
    </citation>
    <scope>NUCLEOTIDE SEQUENCE</scope>
    <source>
        <strain evidence="7">CBS 359.72</strain>
    </source>
</reference>
<evidence type="ECO:0000313" key="8">
    <source>
        <dbReference type="Proteomes" id="UP001303647"/>
    </source>
</evidence>
<dbReference type="EMBL" id="MU857678">
    <property type="protein sequence ID" value="KAK4246264.1"/>
    <property type="molecule type" value="Genomic_DNA"/>
</dbReference>
<comment type="similarity">
    <text evidence="1">Belongs to the folylpolyglutamate synthase family.</text>
</comment>
<dbReference type="Gene3D" id="3.40.1190.10">
    <property type="entry name" value="Mur-like, catalytic domain"/>
    <property type="match status" value="1"/>
</dbReference>
<dbReference type="PANTHER" id="PTHR11136:SF0">
    <property type="entry name" value="DIHYDROFOLATE SYNTHETASE-RELATED"/>
    <property type="match status" value="1"/>
</dbReference>
<dbReference type="Gene3D" id="3.90.190.20">
    <property type="entry name" value="Mur ligase, C-terminal domain"/>
    <property type="match status" value="1"/>
</dbReference>
<dbReference type="InterPro" id="IPR036565">
    <property type="entry name" value="Mur-like_cat_sf"/>
</dbReference>
<evidence type="ECO:0000256" key="3">
    <source>
        <dbReference type="ARBA" id="ARBA00022723"/>
    </source>
</evidence>
<evidence type="ECO:0000256" key="6">
    <source>
        <dbReference type="ARBA" id="ARBA00022842"/>
    </source>
</evidence>
<keyword evidence="3" id="KW-0479">Metal-binding</keyword>
<accession>A0AAN7CQ65</accession>
<keyword evidence="8" id="KW-1185">Reference proteome</keyword>
<protein>
    <submittedName>
        <fullName evidence="7">FolC bifunctional protein</fullName>
    </submittedName>
</protein>
<dbReference type="SUPFAM" id="SSF53623">
    <property type="entry name" value="MurD-like peptide ligases, catalytic domain"/>
    <property type="match status" value="1"/>
</dbReference>
<organism evidence="7 8">
    <name type="scientific">Corynascus novoguineensis</name>
    <dbReference type="NCBI Taxonomy" id="1126955"/>
    <lineage>
        <taxon>Eukaryota</taxon>
        <taxon>Fungi</taxon>
        <taxon>Dikarya</taxon>
        <taxon>Ascomycota</taxon>
        <taxon>Pezizomycotina</taxon>
        <taxon>Sordariomycetes</taxon>
        <taxon>Sordariomycetidae</taxon>
        <taxon>Sordariales</taxon>
        <taxon>Chaetomiaceae</taxon>
        <taxon>Corynascus</taxon>
    </lineage>
</organism>
<evidence type="ECO:0000256" key="2">
    <source>
        <dbReference type="ARBA" id="ARBA00022598"/>
    </source>
</evidence>
<evidence type="ECO:0000256" key="5">
    <source>
        <dbReference type="ARBA" id="ARBA00022840"/>
    </source>
</evidence>
<gene>
    <name evidence="7" type="ORF">C7999DRAFT_42256</name>
</gene>
<keyword evidence="4" id="KW-0547">Nucleotide-binding</keyword>
<proteinExistence type="inferred from homology"/>
<dbReference type="GO" id="GO:0008841">
    <property type="term" value="F:dihydrofolate synthase activity"/>
    <property type="evidence" value="ECO:0007669"/>
    <property type="project" value="TreeGrafter"/>
</dbReference>
<name>A0AAN7CQ65_9PEZI</name>
<dbReference type="SUPFAM" id="SSF53244">
    <property type="entry name" value="MurD-like peptide ligases, peptide-binding domain"/>
    <property type="match status" value="1"/>
</dbReference>
<sequence length="675" mass="73966">MIDLGLARVGRLVQHTPQTWKAIHVAGTNGKGSICAYLSAMLTASGLSHARFTSPHLIDRWDCIAVDGKPVPEIVFREAEEAVKQRDRDGRIGATEFELLTATAFEIFHRQKVEYGVVEVGLGGKLDATNVLKQKAVTVIAKIGLDHQSFLGNTIEEITLQKAGIMRPGVPCVVDASNQTSVLRVIEEHAQAVGAELHYASTRGTADAVAGEKFEPHQIQNLACAHTAFRLACPDHDQPLAYFLPSIKHMQWPGRLQTINISKITGRQQEALLDGAHNPQSAEVLAQYVEKHLRRGGRPVSWVLAATQGKDMDGIFSLLLKPGDLVTAVRFGSVEGMPWVKPADPAQLLQLAVRHGAEEATIHDAGDDVKGALIRASEVAKDGPLAVHFRCAYSDTSLRNFLTTMAPSHLIIVCGHAVWAGGPKNGWDEAEWLIEGFQQGETPTFIEHIKTGVRLLGQDESATLVFSGGATRKQIHLSEARSYYNLGRANNWFGLLPWGGCPSPSSDPAPESRMLLEERALDSYDNVLLSVIAFWRRHAAWPQRMTIVSHEFKRERILHGHCAAIGFPLDNVGFVGINPPCVDSAGSASSGASDEKRQIMKGVQLALGQWADDPHGVGSQLMSKKVERNHWATRRPLFETDEERQRSGVATRWLWDSMHEGLVRGVKMPWGGESK</sequence>
<dbReference type="PANTHER" id="PTHR11136">
    <property type="entry name" value="FOLYLPOLYGLUTAMATE SYNTHASE-RELATED"/>
    <property type="match status" value="1"/>
</dbReference>
<dbReference type="GO" id="GO:0005524">
    <property type="term" value="F:ATP binding"/>
    <property type="evidence" value="ECO:0007669"/>
    <property type="project" value="UniProtKB-KW"/>
</dbReference>
<dbReference type="PROSITE" id="PS01012">
    <property type="entry name" value="FOLYLPOLYGLU_SYNT_2"/>
    <property type="match status" value="1"/>
</dbReference>